<evidence type="ECO:0000259" key="4">
    <source>
        <dbReference type="PROSITE" id="PS50949"/>
    </source>
</evidence>
<dbReference type="Gene3D" id="1.20.120.530">
    <property type="entry name" value="GntR ligand-binding domain-like"/>
    <property type="match status" value="1"/>
</dbReference>
<evidence type="ECO:0000256" key="2">
    <source>
        <dbReference type="ARBA" id="ARBA00023125"/>
    </source>
</evidence>
<dbReference type="RefSeq" id="WP_150006150.1">
    <property type="nucleotide sequence ID" value="NZ_BMOV01000013.1"/>
</dbReference>
<evidence type="ECO:0000313" key="6">
    <source>
        <dbReference type="Proteomes" id="UP000602381"/>
    </source>
</evidence>
<dbReference type="Gene3D" id="1.10.10.10">
    <property type="entry name" value="Winged helix-like DNA-binding domain superfamily/Winged helix DNA-binding domain"/>
    <property type="match status" value="1"/>
</dbReference>
<name>A0ABQ2LI12_9PROT</name>
<dbReference type="PANTHER" id="PTHR43537">
    <property type="entry name" value="TRANSCRIPTIONAL REGULATOR, GNTR FAMILY"/>
    <property type="match status" value="1"/>
</dbReference>
<keyword evidence="6" id="KW-1185">Reference proteome</keyword>
<dbReference type="SUPFAM" id="SSF46785">
    <property type="entry name" value="Winged helix' DNA-binding domain"/>
    <property type="match status" value="1"/>
</dbReference>
<comment type="caution">
    <text evidence="5">The sequence shown here is derived from an EMBL/GenBank/DDBJ whole genome shotgun (WGS) entry which is preliminary data.</text>
</comment>
<evidence type="ECO:0000256" key="1">
    <source>
        <dbReference type="ARBA" id="ARBA00023015"/>
    </source>
</evidence>
<dbReference type="Pfam" id="PF00392">
    <property type="entry name" value="GntR"/>
    <property type="match status" value="1"/>
</dbReference>
<protein>
    <submittedName>
        <fullName evidence="5">GntR family transcriptional regulator</fullName>
    </submittedName>
</protein>
<dbReference type="Proteomes" id="UP000602381">
    <property type="component" value="Unassembled WGS sequence"/>
</dbReference>
<reference evidence="6" key="1">
    <citation type="journal article" date="2019" name="Int. J. Syst. Evol. Microbiol.">
        <title>The Global Catalogue of Microorganisms (GCM) 10K type strain sequencing project: providing services to taxonomists for standard genome sequencing and annotation.</title>
        <authorList>
            <consortium name="The Broad Institute Genomics Platform"/>
            <consortium name="The Broad Institute Genome Sequencing Center for Infectious Disease"/>
            <person name="Wu L."/>
            <person name="Ma J."/>
        </authorList>
    </citation>
    <scope>NUCLEOTIDE SEQUENCE [LARGE SCALE GENOMIC DNA]</scope>
    <source>
        <strain evidence="6">JCM 17843</strain>
    </source>
</reference>
<accession>A0ABQ2LI12</accession>
<dbReference type="InterPro" id="IPR008920">
    <property type="entry name" value="TF_FadR/GntR_C"/>
</dbReference>
<proteinExistence type="predicted"/>
<sequence>MSKASEKAYRELRERLLRGEFNPGDRLVEDELATLCGVSRTPIREALQKLANDMFVQQIPNRGTYVMEISETDQEDLFELRAVLEGVAAARAAKNADEETLALLDKQVARIDEALSDSDGYQLDTFLDANRRIHSLIIDMAGSARLRVFLQNLTEQPVLIGTLQRYSMANLKRSNEHHREIVEALRAGDSSWAQSVMVSHIHAALHSFNREK</sequence>
<keyword evidence="2" id="KW-0238">DNA-binding</keyword>
<dbReference type="PANTHER" id="PTHR43537:SF45">
    <property type="entry name" value="GNTR FAMILY REGULATORY PROTEIN"/>
    <property type="match status" value="1"/>
</dbReference>
<gene>
    <name evidence="5" type="ORF">GCM10007972_26520</name>
</gene>
<dbReference type="InterPro" id="IPR000524">
    <property type="entry name" value="Tscrpt_reg_HTH_GntR"/>
</dbReference>
<organism evidence="5 6">
    <name type="scientific">Iodidimonas muriae</name>
    <dbReference type="NCBI Taxonomy" id="261467"/>
    <lineage>
        <taxon>Bacteria</taxon>
        <taxon>Pseudomonadati</taxon>
        <taxon>Pseudomonadota</taxon>
        <taxon>Alphaproteobacteria</taxon>
        <taxon>Iodidimonadales</taxon>
        <taxon>Iodidimonadaceae</taxon>
        <taxon>Iodidimonas</taxon>
    </lineage>
</organism>
<evidence type="ECO:0000313" key="5">
    <source>
        <dbReference type="EMBL" id="GGO16922.1"/>
    </source>
</evidence>
<dbReference type="SUPFAM" id="SSF48008">
    <property type="entry name" value="GntR ligand-binding domain-like"/>
    <property type="match status" value="1"/>
</dbReference>
<dbReference type="SMART" id="SM00895">
    <property type="entry name" value="FCD"/>
    <property type="match status" value="1"/>
</dbReference>
<evidence type="ECO:0000256" key="3">
    <source>
        <dbReference type="ARBA" id="ARBA00023163"/>
    </source>
</evidence>
<dbReference type="InterPro" id="IPR036388">
    <property type="entry name" value="WH-like_DNA-bd_sf"/>
</dbReference>
<keyword evidence="1" id="KW-0805">Transcription regulation</keyword>
<dbReference type="Pfam" id="PF07729">
    <property type="entry name" value="FCD"/>
    <property type="match status" value="1"/>
</dbReference>
<feature type="domain" description="HTH gntR-type" evidence="4">
    <location>
        <begin position="2"/>
        <end position="69"/>
    </location>
</feature>
<keyword evidence="3" id="KW-0804">Transcription</keyword>
<dbReference type="SMART" id="SM00345">
    <property type="entry name" value="HTH_GNTR"/>
    <property type="match status" value="1"/>
</dbReference>
<dbReference type="EMBL" id="BMOV01000013">
    <property type="protein sequence ID" value="GGO16922.1"/>
    <property type="molecule type" value="Genomic_DNA"/>
</dbReference>
<dbReference type="CDD" id="cd07377">
    <property type="entry name" value="WHTH_GntR"/>
    <property type="match status" value="1"/>
</dbReference>
<dbReference type="PROSITE" id="PS50949">
    <property type="entry name" value="HTH_GNTR"/>
    <property type="match status" value="1"/>
</dbReference>
<dbReference type="InterPro" id="IPR036390">
    <property type="entry name" value="WH_DNA-bd_sf"/>
</dbReference>
<dbReference type="InterPro" id="IPR011711">
    <property type="entry name" value="GntR_C"/>
</dbReference>